<comment type="function">
    <text evidence="2">Removes the formyl group from the N-terminal Met of newly synthesized proteins. Requires at least a dipeptide for an efficient rate of reaction. N-terminal L-methionine is a prerequisite for activity but the enzyme has broad specificity at other positions.</text>
</comment>
<dbReference type="Proteomes" id="UP000500791">
    <property type="component" value="Chromosome"/>
</dbReference>
<dbReference type="KEGG" id="mon:G8E03_01845"/>
<feature type="binding site" evidence="2">
    <location>
        <position position="147"/>
    </location>
    <ligand>
        <name>Fe cation</name>
        <dbReference type="ChEBI" id="CHEBI:24875"/>
    </ligand>
</feature>
<dbReference type="GO" id="GO:0046872">
    <property type="term" value="F:metal ion binding"/>
    <property type="evidence" value="ECO:0007669"/>
    <property type="project" value="UniProtKB-KW"/>
</dbReference>
<dbReference type="SUPFAM" id="SSF56420">
    <property type="entry name" value="Peptide deformylase"/>
    <property type="match status" value="1"/>
</dbReference>
<gene>
    <name evidence="2" type="primary">def</name>
    <name evidence="3" type="ORF">G8E03_01845</name>
</gene>
<accession>A0A6G7VIB4</accession>
<keyword evidence="2" id="KW-0408">Iron</keyword>
<comment type="cofactor">
    <cofactor evidence="2">
        <name>Fe(2+)</name>
        <dbReference type="ChEBI" id="CHEBI:29033"/>
    </cofactor>
    <text evidence="2">Binds 1 Fe(2+) ion.</text>
</comment>
<dbReference type="PANTHER" id="PTHR10458">
    <property type="entry name" value="PEPTIDE DEFORMYLASE"/>
    <property type="match status" value="1"/>
</dbReference>
<dbReference type="PRINTS" id="PR01576">
    <property type="entry name" value="PDEFORMYLASE"/>
</dbReference>
<dbReference type="InterPro" id="IPR036821">
    <property type="entry name" value="Peptide_deformylase_sf"/>
</dbReference>
<evidence type="ECO:0000313" key="4">
    <source>
        <dbReference type="Proteomes" id="UP000500791"/>
    </source>
</evidence>
<dbReference type="AlphaFoldDB" id="A0A6G7VIB4"/>
<dbReference type="GO" id="GO:0042586">
    <property type="term" value="F:peptide deformylase activity"/>
    <property type="evidence" value="ECO:0007669"/>
    <property type="project" value="UniProtKB-UniRule"/>
</dbReference>
<keyword evidence="2" id="KW-0479">Metal-binding</keyword>
<dbReference type="CDD" id="cd00487">
    <property type="entry name" value="Pep_deformylase"/>
    <property type="match status" value="1"/>
</dbReference>
<keyword evidence="2" id="KW-0648">Protein biosynthesis</keyword>
<dbReference type="PANTHER" id="PTHR10458:SF22">
    <property type="entry name" value="PEPTIDE DEFORMYLASE"/>
    <property type="match status" value="1"/>
</dbReference>
<dbReference type="EC" id="3.5.1.88" evidence="2"/>
<dbReference type="Pfam" id="PF01327">
    <property type="entry name" value="Pep_deformylase"/>
    <property type="match status" value="1"/>
</dbReference>
<proteinExistence type="inferred from homology"/>
<name>A0A6G7VIB4_9RHOB</name>
<feature type="active site" evidence="2">
    <location>
        <position position="148"/>
    </location>
</feature>
<keyword evidence="4" id="KW-1185">Reference proteome</keyword>
<sequence length="169" mass="17825">MRSIVTAPAAILSATAKPIEDFATPWLYDLVADMARIRRAMGGAGIAAPQVGEGVRLFLLDAAQRDGTVLSRHAGIERLVVANPCIIRHEGQPVTGAEGCLSIPSTLVPGGRIDVHRSPRIVWRGSSLTGSAIGGTLDGFAARAFQHEVDHLDGILITDHIVAGPERQP</sequence>
<evidence type="ECO:0000256" key="2">
    <source>
        <dbReference type="HAMAP-Rule" id="MF_00163"/>
    </source>
</evidence>
<feature type="binding site" evidence="2">
    <location>
        <position position="100"/>
    </location>
    <ligand>
        <name>Fe cation</name>
        <dbReference type="ChEBI" id="CHEBI:24875"/>
    </ligand>
</feature>
<dbReference type="EMBL" id="CP049811">
    <property type="protein sequence ID" value="QIK39616.1"/>
    <property type="molecule type" value="Genomic_DNA"/>
</dbReference>
<evidence type="ECO:0000256" key="1">
    <source>
        <dbReference type="ARBA" id="ARBA00010759"/>
    </source>
</evidence>
<feature type="binding site" evidence="2">
    <location>
        <position position="151"/>
    </location>
    <ligand>
        <name>Fe cation</name>
        <dbReference type="ChEBI" id="CHEBI:24875"/>
    </ligand>
</feature>
<keyword evidence="2" id="KW-0378">Hydrolase</keyword>
<reference evidence="3 4" key="1">
    <citation type="submission" date="2020-03" db="EMBL/GenBank/DDBJ databases">
        <title>Complete genome sequence of Monaibacterium sp. ALG8 with diverse plasmids.</title>
        <authorList>
            <person name="Sun C."/>
        </authorList>
    </citation>
    <scope>NUCLEOTIDE SEQUENCE [LARGE SCALE GENOMIC DNA]</scope>
    <source>
        <strain evidence="3 4">ALG8</strain>
    </source>
</reference>
<dbReference type="PIRSF" id="PIRSF004749">
    <property type="entry name" value="Pep_def"/>
    <property type="match status" value="1"/>
</dbReference>
<comment type="catalytic activity">
    <reaction evidence="2">
        <text>N-terminal N-formyl-L-methionyl-[peptide] + H2O = N-terminal L-methionyl-[peptide] + formate</text>
        <dbReference type="Rhea" id="RHEA:24420"/>
        <dbReference type="Rhea" id="RHEA-COMP:10639"/>
        <dbReference type="Rhea" id="RHEA-COMP:10640"/>
        <dbReference type="ChEBI" id="CHEBI:15377"/>
        <dbReference type="ChEBI" id="CHEBI:15740"/>
        <dbReference type="ChEBI" id="CHEBI:49298"/>
        <dbReference type="ChEBI" id="CHEBI:64731"/>
        <dbReference type="EC" id="3.5.1.88"/>
    </reaction>
</comment>
<comment type="similarity">
    <text evidence="1 2">Belongs to the polypeptide deformylase family.</text>
</comment>
<dbReference type="InterPro" id="IPR023635">
    <property type="entry name" value="Peptide_deformylase"/>
</dbReference>
<dbReference type="Gene3D" id="3.90.45.10">
    <property type="entry name" value="Peptide deformylase"/>
    <property type="match status" value="1"/>
</dbReference>
<evidence type="ECO:0000313" key="3">
    <source>
        <dbReference type="EMBL" id="QIK39616.1"/>
    </source>
</evidence>
<protein>
    <recommendedName>
        <fullName evidence="2">Peptide deformylase</fullName>
        <shortName evidence="2">PDF</shortName>
        <ecNumber evidence="2">3.5.1.88</ecNumber>
    </recommendedName>
    <alternativeName>
        <fullName evidence="2">Polypeptide deformylase</fullName>
    </alternativeName>
</protein>
<dbReference type="GO" id="GO:0006412">
    <property type="term" value="P:translation"/>
    <property type="evidence" value="ECO:0007669"/>
    <property type="project" value="UniProtKB-UniRule"/>
</dbReference>
<organism evidence="3 4">
    <name type="scientific">Pontivivens nitratireducens</name>
    <dbReference type="NCBI Taxonomy" id="2758038"/>
    <lineage>
        <taxon>Bacteria</taxon>
        <taxon>Pseudomonadati</taxon>
        <taxon>Pseudomonadota</taxon>
        <taxon>Alphaproteobacteria</taxon>
        <taxon>Rhodobacterales</taxon>
        <taxon>Paracoccaceae</taxon>
        <taxon>Pontivivens</taxon>
    </lineage>
</organism>
<dbReference type="HAMAP" id="MF_00163">
    <property type="entry name" value="Pep_deformylase"/>
    <property type="match status" value="1"/>
</dbReference>
<dbReference type="RefSeq" id="WP_166187969.1">
    <property type="nucleotide sequence ID" value="NZ_CP049811.1"/>
</dbReference>